<dbReference type="RefSeq" id="WP_092264266.1">
    <property type="nucleotide sequence ID" value="NZ_FNZA01000006.1"/>
</dbReference>
<dbReference type="SUPFAM" id="SSF51395">
    <property type="entry name" value="FMN-linked oxidoreductases"/>
    <property type="match status" value="1"/>
</dbReference>
<dbReference type="PANTHER" id="PTHR43656:SF2">
    <property type="entry name" value="BINDING OXIDOREDUCTASE, PUTATIVE (AFU_ORTHOLOGUE AFUA_2G08260)-RELATED"/>
    <property type="match status" value="1"/>
</dbReference>
<gene>
    <name evidence="4" type="ORF">SAMN04488058_10671</name>
</gene>
<evidence type="ECO:0000313" key="5">
    <source>
        <dbReference type="Proteomes" id="UP000199223"/>
    </source>
</evidence>
<keyword evidence="2" id="KW-0560">Oxidoreductase</keyword>
<reference evidence="5" key="1">
    <citation type="submission" date="2016-10" db="EMBL/GenBank/DDBJ databases">
        <authorList>
            <person name="Varghese N."/>
            <person name="Submissions S."/>
        </authorList>
    </citation>
    <scope>NUCLEOTIDE SEQUENCE [LARGE SCALE GENOMIC DNA]</scope>
    <source>
        <strain evidence="5">CGMCC 1.10218</strain>
    </source>
</reference>
<evidence type="ECO:0000313" key="4">
    <source>
        <dbReference type="EMBL" id="SEJ33223.1"/>
    </source>
</evidence>
<dbReference type="PANTHER" id="PTHR43656">
    <property type="entry name" value="BINDING OXIDOREDUCTASE, PUTATIVE (AFU_ORTHOLOGUE AFUA_2G08260)-RELATED"/>
    <property type="match status" value="1"/>
</dbReference>
<dbReference type="InterPro" id="IPR001155">
    <property type="entry name" value="OxRdtase_FMN_N"/>
</dbReference>
<dbReference type="InterPro" id="IPR051799">
    <property type="entry name" value="NADH_flavin_oxidoreductase"/>
</dbReference>
<dbReference type="AlphaFoldDB" id="A0A1H6XVZ5"/>
<evidence type="ECO:0000259" key="3">
    <source>
        <dbReference type="Pfam" id="PF00724"/>
    </source>
</evidence>
<protein>
    <submittedName>
        <fullName evidence="4">2,4-dienoyl-CoA reductase</fullName>
    </submittedName>
</protein>
<dbReference type="CDD" id="cd04733">
    <property type="entry name" value="OYE_like_2_FMN"/>
    <property type="match status" value="1"/>
</dbReference>
<dbReference type="InterPro" id="IPR013785">
    <property type="entry name" value="Aldolase_TIM"/>
</dbReference>
<evidence type="ECO:0000256" key="1">
    <source>
        <dbReference type="ARBA" id="ARBA00022630"/>
    </source>
</evidence>
<dbReference type="Gene3D" id="3.20.20.70">
    <property type="entry name" value="Aldolase class I"/>
    <property type="match status" value="1"/>
</dbReference>
<evidence type="ECO:0000256" key="2">
    <source>
        <dbReference type="ARBA" id="ARBA00023002"/>
    </source>
</evidence>
<organism evidence="4 5">
    <name type="scientific">Deinococcus reticulitermitis</name>
    <dbReference type="NCBI Taxonomy" id="856736"/>
    <lineage>
        <taxon>Bacteria</taxon>
        <taxon>Thermotogati</taxon>
        <taxon>Deinococcota</taxon>
        <taxon>Deinococci</taxon>
        <taxon>Deinococcales</taxon>
        <taxon>Deinococcaceae</taxon>
        <taxon>Deinococcus</taxon>
    </lineage>
</organism>
<sequence length="411" mass="43709">MAPSVRSGARVTDPLTLPCGVTLPNRLLKGAMSEALGTAGGAPRPELGALYARWAAGGTGTLVTGNVMVDRRALGEPGNVVLEDERHLAELHSWAVRGAPVGTQLWTQLNHPGKQAPRGLNPGGTVAPSAVPFGPGLERAFATPRALSEREIGDLIDRFARAARLSQRAGFTGVQLHAAHGYLLSQFLSPRHNVRTDRWGGDLKGRMRFLLAVYDAVRAEVGPRFPVSVKLNSSDFVRGGFSEQDSLTVIRTLGERGADLIEISGGTYEKPMMATGQGERGGFFAGFSRRAREVAGVPIAVTGGFRDAASVREALASGAADVIGLARPLVLDPDFSARLLRGEEASRRVEPIRSGIASLDRSSLLEVAWYADALRRLARGGTPQRNEAPLLAALRVVGELGVRAAVMRRRA</sequence>
<dbReference type="Pfam" id="PF00724">
    <property type="entry name" value="Oxidored_FMN"/>
    <property type="match status" value="1"/>
</dbReference>
<accession>A0A1H6XVZ5</accession>
<name>A0A1H6XVZ5_9DEIO</name>
<dbReference type="STRING" id="856736.SAMN04488058_10671"/>
<dbReference type="Proteomes" id="UP000199223">
    <property type="component" value="Unassembled WGS sequence"/>
</dbReference>
<feature type="domain" description="NADH:flavin oxidoreductase/NADH oxidase N-terminal" evidence="3">
    <location>
        <begin position="14"/>
        <end position="341"/>
    </location>
</feature>
<dbReference type="EMBL" id="FNZA01000006">
    <property type="protein sequence ID" value="SEJ33223.1"/>
    <property type="molecule type" value="Genomic_DNA"/>
</dbReference>
<dbReference type="OrthoDB" id="9772736at2"/>
<proteinExistence type="predicted"/>
<dbReference type="GO" id="GO:0010181">
    <property type="term" value="F:FMN binding"/>
    <property type="evidence" value="ECO:0007669"/>
    <property type="project" value="InterPro"/>
</dbReference>
<keyword evidence="5" id="KW-1185">Reference proteome</keyword>
<dbReference type="GO" id="GO:0016491">
    <property type="term" value="F:oxidoreductase activity"/>
    <property type="evidence" value="ECO:0007669"/>
    <property type="project" value="UniProtKB-KW"/>
</dbReference>
<keyword evidence="1" id="KW-0285">Flavoprotein</keyword>